<dbReference type="GO" id="GO:0005886">
    <property type="term" value="C:plasma membrane"/>
    <property type="evidence" value="ECO:0007669"/>
    <property type="project" value="TreeGrafter"/>
</dbReference>
<feature type="domain" description="RCK C-terminal" evidence="8">
    <location>
        <begin position="312"/>
        <end position="397"/>
    </location>
</feature>
<feature type="transmembrane region" description="Helical" evidence="7">
    <location>
        <begin position="508"/>
        <end position="536"/>
    </location>
</feature>
<feature type="transmembrane region" description="Helical" evidence="7">
    <location>
        <begin position="132"/>
        <end position="158"/>
    </location>
</feature>
<feature type="transmembrane region" description="Helical" evidence="7">
    <location>
        <begin position="579"/>
        <end position="601"/>
    </location>
</feature>
<dbReference type="GO" id="GO:0006813">
    <property type="term" value="P:potassium ion transport"/>
    <property type="evidence" value="ECO:0007669"/>
    <property type="project" value="InterPro"/>
</dbReference>
<keyword evidence="5 7" id="KW-1133">Transmembrane helix</keyword>
<evidence type="ECO:0000256" key="5">
    <source>
        <dbReference type="ARBA" id="ARBA00022989"/>
    </source>
</evidence>
<dbReference type="SUPFAM" id="SSF116726">
    <property type="entry name" value="TrkA C-terminal domain-like"/>
    <property type="match status" value="2"/>
</dbReference>
<evidence type="ECO:0000256" key="7">
    <source>
        <dbReference type="SAM" id="Phobius"/>
    </source>
</evidence>
<dbReference type="Gene3D" id="3.30.70.1450">
    <property type="entry name" value="Regulator of K+ conductance, C-terminal domain"/>
    <property type="match status" value="2"/>
</dbReference>
<evidence type="ECO:0000259" key="8">
    <source>
        <dbReference type="PROSITE" id="PS51202"/>
    </source>
</evidence>
<feature type="transmembrane region" description="Helical" evidence="7">
    <location>
        <begin position="543"/>
        <end position="559"/>
    </location>
</feature>
<dbReference type="Pfam" id="PF02080">
    <property type="entry name" value="TrkA_C"/>
    <property type="match status" value="1"/>
</dbReference>
<dbReference type="Pfam" id="PF03600">
    <property type="entry name" value="CitMHS"/>
    <property type="match status" value="1"/>
</dbReference>
<dbReference type="GO" id="GO:0008324">
    <property type="term" value="F:monoatomic cation transmembrane transporter activity"/>
    <property type="evidence" value="ECO:0007669"/>
    <property type="project" value="InterPro"/>
</dbReference>
<keyword evidence="6 7" id="KW-0472">Membrane</keyword>
<evidence type="ECO:0000256" key="2">
    <source>
        <dbReference type="ARBA" id="ARBA00022448"/>
    </source>
</evidence>
<feature type="transmembrane region" description="Helical" evidence="7">
    <location>
        <begin position="413"/>
        <end position="430"/>
    </location>
</feature>
<dbReference type="PROSITE" id="PS51202">
    <property type="entry name" value="RCK_C"/>
    <property type="match status" value="2"/>
</dbReference>
<feature type="domain" description="RCK C-terminal" evidence="8">
    <location>
        <begin position="222"/>
        <end position="305"/>
    </location>
</feature>
<gene>
    <name evidence="9" type="ORF">G3I74_09415</name>
</gene>
<feature type="transmembrane region" description="Helical" evidence="7">
    <location>
        <begin position="178"/>
        <end position="200"/>
    </location>
</feature>
<evidence type="ECO:0000313" key="9">
    <source>
        <dbReference type="EMBL" id="NDY95947.1"/>
    </source>
</evidence>
<dbReference type="PANTHER" id="PTHR43652:SF2">
    <property type="entry name" value="BASIC AMINO ACID ANTIPORTER YFCC-RELATED"/>
    <property type="match status" value="1"/>
</dbReference>
<keyword evidence="4" id="KW-0677">Repeat</keyword>
<proteinExistence type="predicted"/>
<dbReference type="InterPro" id="IPR006037">
    <property type="entry name" value="RCK_C"/>
</dbReference>
<evidence type="ECO:0000256" key="1">
    <source>
        <dbReference type="ARBA" id="ARBA00004141"/>
    </source>
</evidence>
<protein>
    <submittedName>
        <fullName evidence="9">SLC13 family permease</fullName>
    </submittedName>
</protein>
<keyword evidence="2" id="KW-0813">Transport</keyword>
<keyword evidence="10" id="KW-1185">Reference proteome</keyword>
<name>A0A845UWZ9_9GAMM</name>
<dbReference type="PANTHER" id="PTHR43652">
    <property type="entry name" value="BASIC AMINO ACID ANTIPORTER YFCC-RELATED"/>
    <property type="match status" value="1"/>
</dbReference>
<feature type="transmembrane region" description="Helical" evidence="7">
    <location>
        <begin position="465"/>
        <end position="488"/>
    </location>
</feature>
<organism evidence="9 10">
    <name type="scientific">Wenzhouxiangella limi</name>
    <dbReference type="NCBI Taxonomy" id="2707351"/>
    <lineage>
        <taxon>Bacteria</taxon>
        <taxon>Pseudomonadati</taxon>
        <taxon>Pseudomonadota</taxon>
        <taxon>Gammaproteobacteria</taxon>
        <taxon>Chromatiales</taxon>
        <taxon>Wenzhouxiangellaceae</taxon>
        <taxon>Wenzhouxiangella</taxon>
    </lineage>
</organism>
<dbReference type="InterPro" id="IPR036721">
    <property type="entry name" value="RCK_C_sf"/>
</dbReference>
<dbReference type="InterPro" id="IPR051679">
    <property type="entry name" value="DASS-Related_Transporters"/>
</dbReference>
<sequence length="602" mass="64122">MLLVLTVLGLTIFLFVFEIVRVDIAAVCIMVLIGLLGLVPGDQLFNGFASNAVISIIAVMIIGAGLDRTGVMNVVAGFIVRVGGRSEPRVMGMIASTTGVTSGFMQNPAATALFLPVVSRISARLDMPLSRLLMPMGFCAVAGGTITMVGSSPLILLNDLILTSNRSLPPGAEAMQEFALFAVAPIGIALLLATLAYFLLIGKKMLPDEEAKRPAAPGRTKRYFAEVYGIDGDVYEMLVTVDSPLVGMRIAEAESLEGAPLMLAIQNTDKPRLAPPAEEMIWVGTVLGVMGSREQVGEFALSHHLRLQPRLRTFGNLFNPTRAGISEVVIPPGSRLIGQTIGEARLRQRFGISVLAINRREEIITGGLREQPLQVGDCLVSHSTWRDLANVARDKDFIVATDIPKEEQRPQKVVHALGFFALSLGLILFTDFPLPVALLTGAVGMVLTGVLSMDEAYGAVRWSTVFLMASLIPLGYALEVTGTAAWLVQQALLVLGETPEIVLQVSLAVLATAFALVMSNVGATVLLVPIAVNVALATGANPALYALIVALATSNAFILPTNPVNAMIMGPGGYKVRDFLRVGGLMSFVYLSVMLSMVNLIY</sequence>
<dbReference type="Proteomes" id="UP000484885">
    <property type="component" value="Unassembled WGS sequence"/>
</dbReference>
<evidence type="ECO:0000256" key="4">
    <source>
        <dbReference type="ARBA" id="ARBA00022737"/>
    </source>
</evidence>
<evidence type="ECO:0000256" key="3">
    <source>
        <dbReference type="ARBA" id="ARBA00022692"/>
    </source>
</evidence>
<feature type="transmembrane region" description="Helical" evidence="7">
    <location>
        <begin position="49"/>
        <end position="66"/>
    </location>
</feature>
<dbReference type="AlphaFoldDB" id="A0A845UWZ9"/>
<evidence type="ECO:0000313" key="10">
    <source>
        <dbReference type="Proteomes" id="UP000484885"/>
    </source>
</evidence>
<evidence type="ECO:0000256" key="6">
    <source>
        <dbReference type="ARBA" id="ARBA00023136"/>
    </source>
</evidence>
<feature type="transmembrane region" description="Helical" evidence="7">
    <location>
        <begin position="436"/>
        <end position="453"/>
    </location>
</feature>
<comment type="caution">
    <text evidence="9">The sequence shown here is derived from an EMBL/GenBank/DDBJ whole genome shotgun (WGS) entry which is preliminary data.</text>
</comment>
<dbReference type="RefSeq" id="WP_164211342.1">
    <property type="nucleotide sequence ID" value="NZ_JAAGSC010000041.1"/>
</dbReference>
<comment type="subcellular location">
    <subcellularLocation>
        <location evidence="1">Membrane</location>
        <topology evidence="1">Multi-pass membrane protein</topology>
    </subcellularLocation>
</comment>
<dbReference type="InterPro" id="IPR004680">
    <property type="entry name" value="Cit_transptr-like_dom"/>
</dbReference>
<keyword evidence="3 7" id="KW-0812">Transmembrane</keyword>
<dbReference type="EMBL" id="JAAGSC010000041">
    <property type="protein sequence ID" value="NDY95947.1"/>
    <property type="molecule type" value="Genomic_DNA"/>
</dbReference>
<accession>A0A845UWZ9</accession>
<reference evidence="9 10" key="1">
    <citation type="submission" date="2020-02" db="EMBL/GenBank/DDBJ databases">
        <authorList>
            <person name="Zhang X.-Y."/>
        </authorList>
    </citation>
    <scope>NUCLEOTIDE SEQUENCE [LARGE SCALE GENOMIC DNA]</scope>
    <source>
        <strain evidence="9 10">C33</strain>
    </source>
</reference>